<sequence>MEDNNKSHNMLNNILFSLLFTVAYGVLLFIYNEMPLDQISNFRFKLFIVCGLVFTLAAIFSAAKSYKEVKKSSIILIIINSLGLLIPLALLLVVFT</sequence>
<reference evidence="2 5" key="2">
    <citation type="submission" date="2018-11" db="EMBL/GenBank/DDBJ databases">
        <title>Proposal to divide the Flavobacteriaceae and reorganize its genera based on Amino Acid Identity values calculated from whole genome sequences.</title>
        <authorList>
            <person name="Nicholson A.C."/>
            <person name="Gulvik C.A."/>
            <person name="Whitney A.M."/>
            <person name="Humrighouse B.W."/>
            <person name="Bell M."/>
            <person name="Holmes B."/>
            <person name="Steigerwalt A.G."/>
            <person name="Villarma A."/>
            <person name="Sheth M."/>
            <person name="Batra D."/>
            <person name="Pryor J."/>
            <person name="Bernardet J.-F."/>
            <person name="Hugo C."/>
            <person name="Kampfer P."/>
            <person name="Newman J."/>
            <person name="McQuiston J.R."/>
        </authorList>
    </citation>
    <scope>NUCLEOTIDE SEQUENCE [LARGE SCALE GENOMIC DNA]</scope>
    <source>
        <strain evidence="2 5">DSM 16927</strain>
    </source>
</reference>
<feature type="transmembrane region" description="Helical" evidence="1">
    <location>
        <begin position="74"/>
        <end position="95"/>
    </location>
</feature>
<reference evidence="3 4" key="1">
    <citation type="submission" date="2017-01" db="EMBL/GenBank/DDBJ databases">
        <authorList>
            <person name="Mah S.A."/>
            <person name="Swanson W.J."/>
            <person name="Moy G.W."/>
            <person name="Vacquier V.D."/>
        </authorList>
    </citation>
    <scope>NUCLEOTIDE SEQUENCE [LARGE SCALE GENOMIC DNA]</scope>
    <source>
        <strain evidence="3 4">DSM 16927</strain>
    </source>
</reference>
<evidence type="ECO:0000256" key="1">
    <source>
        <dbReference type="SAM" id="Phobius"/>
    </source>
</evidence>
<gene>
    <name evidence="2" type="ORF">EG359_20350</name>
    <name evidence="3" type="ORF">SAMN05421768_11141</name>
</gene>
<proteinExistence type="predicted"/>
<keyword evidence="5" id="KW-1185">Reference proteome</keyword>
<feature type="transmembrane region" description="Helical" evidence="1">
    <location>
        <begin position="12"/>
        <end position="32"/>
    </location>
</feature>
<keyword evidence="1" id="KW-1133">Transmembrane helix</keyword>
<evidence type="ECO:0000313" key="4">
    <source>
        <dbReference type="Proteomes" id="UP000186106"/>
    </source>
</evidence>
<dbReference type="OrthoDB" id="1264394at2"/>
<dbReference type="Proteomes" id="UP000186106">
    <property type="component" value="Unassembled WGS sequence"/>
</dbReference>
<evidence type="ECO:0000313" key="2">
    <source>
        <dbReference type="EMBL" id="AZB01799.1"/>
    </source>
</evidence>
<dbReference type="Proteomes" id="UP000279541">
    <property type="component" value="Chromosome"/>
</dbReference>
<protein>
    <submittedName>
        <fullName evidence="3">Uncharacterized protein</fullName>
    </submittedName>
</protein>
<dbReference type="RefSeq" id="WP_076357474.1">
    <property type="nucleotide sequence ID" value="NZ_CP033926.1"/>
</dbReference>
<evidence type="ECO:0000313" key="3">
    <source>
        <dbReference type="EMBL" id="SIS59684.1"/>
    </source>
</evidence>
<dbReference type="EMBL" id="CP033926">
    <property type="protein sequence ID" value="AZB01799.1"/>
    <property type="molecule type" value="Genomic_DNA"/>
</dbReference>
<dbReference type="EMBL" id="FTNZ01000011">
    <property type="protein sequence ID" value="SIS59684.1"/>
    <property type="molecule type" value="Genomic_DNA"/>
</dbReference>
<evidence type="ECO:0000313" key="5">
    <source>
        <dbReference type="Proteomes" id="UP000279541"/>
    </source>
</evidence>
<accession>A0A1N7KE07</accession>
<dbReference type="KEGG" id="cjt:EG359_20350"/>
<dbReference type="AlphaFoldDB" id="A0A1N7KE07"/>
<organism evidence="3 4">
    <name type="scientific">Chryseobacterium joostei</name>
    <dbReference type="NCBI Taxonomy" id="112234"/>
    <lineage>
        <taxon>Bacteria</taxon>
        <taxon>Pseudomonadati</taxon>
        <taxon>Bacteroidota</taxon>
        <taxon>Flavobacteriia</taxon>
        <taxon>Flavobacteriales</taxon>
        <taxon>Weeksellaceae</taxon>
        <taxon>Chryseobacterium group</taxon>
        <taxon>Chryseobacterium</taxon>
    </lineage>
</organism>
<dbReference type="STRING" id="112234.SAMN05421768_11141"/>
<name>A0A1N7KE07_9FLAO</name>
<keyword evidence="1" id="KW-0472">Membrane</keyword>
<keyword evidence="1" id="KW-0812">Transmembrane</keyword>
<feature type="transmembrane region" description="Helical" evidence="1">
    <location>
        <begin position="44"/>
        <end position="62"/>
    </location>
</feature>